<organism evidence="2 3">
    <name type="scientific">Botrytis paeoniae</name>
    <dbReference type="NCBI Taxonomy" id="278948"/>
    <lineage>
        <taxon>Eukaryota</taxon>
        <taxon>Fungi</taxon>
        <taxon>Dikarya</taxon>
        <taxon>Ascomycota</taxon>
        <taxon>Pezizomycotina</taxon>
        <taxon>Leotiomycetes</taxon>
        <taxon>Helotiales</taxon>
        <taxon>Sclerotiniaceae</taxon>
        <taxon>Botrytis</taxon>
    </lineage>
</organism>
<sequence length="376" mass="44478">MSGKFTFLMNVNTTTSLLASGTPSMMPYRFSYICPMFLYGPFSTPRLLAYGSWGNLLNTAAFMLILFSIHDFSMANSAVSDRYMRHVKQLTAQCNCQKNHIVCHHRSFIGASAVQKTKILEETEIGRCKCLAIEPTIPSPQPETYTGHLAVLRNPTHKEWTSRPHRYLSPTLCNISPYYVKRFVEPVVREKLLEGKWPGKRHEFTMGKAQEDEIRIMQNRGVLYRKEKSKYVDKVEAQRKKKYEFEHQVEILMTRIQEIRWKREKEEELCEYLENLVGVKECVEQRREFEEQKREFLVRREKLKGLREYHVQSAMERLRYACGVEHCKWVEDIAQRCEGVLRDLGEYLEEADKKEWKDQKKEREKKEKRNREGGKN</sequence>
<reference evidence="2 3" key="1">
    <citation type="submission" date="2017-12" db="EMBL/GenBank/DDBJ databases">
        <title>Comparative genomics of Botrytis spp.</title>
        <authorList>
            <person name="Valero-Jimenez C.A."/>
            <person name="Tapia P."/>
            <person name="Veloso J."/>
            <person name="Silva-Moreno E."/>
            <person name="Staats M."/>
            <person name="Valdes J.H."/>
            <person name="Van Kan J.A.L."/>
        </authorList>
    </citation>
    <scope>NUCLEOTIDE SEQUENCE [LARGE SCALE GENOMIC DNA]</scope>
    <source>
        <strain evidence="2 3">Bp0003</strain>
    </source>
</reference>
<evidence type="ECO:0000256" key="1">
    <source>
        <dbReference type="SAM" id="MobiDB-lite"/>
    </source>
</evidence>
<proteinExistence type="predicted"/>
<protein>
    <submittedName>
        <fullName evidence="2">Uncharacterized protein</fullName>
    </submittedName>
</protein>
<gene>
    <name evidence="2" type="ORF">BPAE_0007g00940</name>
</gene>
<keyword evidence="3" id="KW-1185">Reference proteome</keyword>
<dbReference type="AlphaFoldDB" id="A0A4Z1G055"/>
<comment type="caution">
    <text evidence="2">The sequence shown here is derived from an EMBL/GenBank/DDBJ whole genome shotgun (WGS) entry which is preliminary data.</text>
</comment>
<feature type="region of interest" description="Disordered" evidence="1">
    <location>
        <begin position="354"/>
        <end position="376"/>
    </location>
</feature>
<evidence type="ECO:0000313" key="3">
    <source>
        <dbReference type="Proteomes" id="UP000297910"/>
    </source>
</evidence>
<evidence type="ECO:0000313" key="2">
    <source>
        <dbReference type="EMBL" id="TGO30215.1"/>
    </source>
</evidence>
<dbReference type="EMBL" id="PQXI01000007">
    <property type="protein sequence ID" value="TGO30215.1"/>
    <property type="molecule type" value="Genomic_DNA"/>
</dbReference>
<dbReference type="Proteomes" id="UP000297910">
    <property type="component" value="Unassembled WGS sequence"/>
</dbReference>
<name>A0A4Z1G055_9HELO</name>
<accession>A0A4Z1G055</accession>